<feature type="transmembrane region" description="Helical" evidence="1">
    <location>
        <begin position="325"/>
        <end position="343"/>
    </location>
</feature>
<keyword evidence="1" id="KW-1133">Transmembrane helix</keyword>
<dbReference type="KEGG" id="mph:MLP_26690"/>
<gene>
    <name evidence="2" type="ordered locus">MLP_26690</name>
</gene>
<proteinExistence type="predicted"/>
<feature type="transmembrane region" description="Helical" evidence="1">
    <location>
        <begin position="258"/>
        <end position="278"/>
    </location>
</feature>
<evidence type="ECO:0000256" key="1">
    <source>
        <dbReference type="SAM" id="Phobius"/>
    </source>
</evidence>
<name>F5XI14_MICPN</name>
<evidence type="ECO:0000313" key="2">
    <source>
        <dbReference type="EMBL" id="BAK35683.1"/>
    </source>
</evidence>
<feature type="transmembrane region" description="Helical" evidence="1">
    <location>
        <begin position="152"/>
        <end position="171"/>
    </location>
</feature>
<dbReference type="RefSeq" id="WP_013863552.1">
    <property type="nucleotide sequence ID" value="NC_015635.1"/>
</dbReference>
<reference evidence="2 3" key="1">
    <citation type="submission" date="2011-05" db="EMBL/GenBank/DDBJ databases">
        <title>Whole genome sequence of Microlunatus phosphovorus NM-1.</title>
        <authorList>
            <person name="Hosoyama A."/>
            <person name="Sasaki K."/>
            <person name="Harada T."/>
            <person name="Igarashi R."/>
            <person name="Kawakoshi A."/>
            <person name="Sasagawa M."/>
            <person name="Fukada J."/>
            <person name="Nakamura S."/>
            <person name="Katano Y."/>
            <person name="Hanada S."/>
            <person name="Kamagata Y."/>
            <person name="Nakamura N."/>
            <person name="Yamazaki S."/>
            <person name="Fujita N."/>
        </authorList>
    </citation>
    <scope>NUCLEOTIDE SEQUENCE [LARGE SCALE GENOMIC DNA]</scope>
    <source>
        <strain evidence="3">ATCC 700054 / DSM 10555 / JCM 9379 / NBRC 101784 / NCIMB 13414 / VKM Ac-1990 / NM-1</strain>
    </source>
</reference>
<feature type="transmembrane region" description="Helical" evidence="1">
    <location>
        <begin position="20"/>
        <end position="40"/>
    </location>
</feature>
<dbReference type="AlphaFoldDB" id="F5XI14"/>
<keyword evidence="1" id="KW-0472">Membrane</keyword>
<dbReference type="Proteomes" id="UP000007947">
    <property type="component" value="Chromosome"/>
</dbReference>
<protein>
    <submittedName>
        <fullName evidence="2">Uncharacterized protein</fullName>
    </submittedName>
</protein>
<feature type="transmembrane region" description="Helical" evidence="1">
    <location>
        <begin position="77"/>
        <end position="101"/>
    </location>
</feature>
<feature type="transmembrane region" description="Helical" evidence="1">
    <location>
        <begin position="202"/>
        <end position="223"/>
    </location>
</feature>
<keyword evidence="1" id="KW-0812">Transmembrane</keyword>
<dbReference type="EMBL" id="AP012204">
    <property type="protein sequence ID" value="BAK35683.1"/>
    <property type="molecule type" value="Genomic_DNA"/>
</dbReference>
<keyword evidence="3" id="KW-1185">Reference proteome</keyword>
<sequence length="348" mass="36695">MEETPSRAGGVGVSTRLLRLPAPAYSLATLVLLVSTIVLLDLGTNLSAGADTASGLGAPLSDADRETFAVAWLTWRAVAAVAIVVFLFGLAAGVYSLVGARRSGLVPVSGHRLAIYLVLPTGLVIAVATMIITGGGRNPDIPVPLLAHRTRTVLFTGLVAAIPWVALSWLCQDRCRPYRLRPWGRDTGILGFGELTRLWQRIVACLGAFAVAVAAAVLTAGALRFAFLAARPQCAPGYEPPADTVPAGCVSDFPAINVLLYGAAFAVVGLAIAVPLIASWRSAASEWVDDQRPSDVPEHDETWTKEKDRLTVLLHLDTPVLRNPLTLLSVFTPLITSVLAAFLPQLGG</sequence>
<evidence type="ECO:0000313" key="3">
    <source>
        <dbReference type="Proteomes" id="UP000007947"/>
    </source>
</evidence>
<dbReference type="HOGENOM" id="CLU_796485_0_0_11"/>
<feature type="transmembrane region" description="Helical" evidence="1">
    <location>
        <begin position="113"/>
        <end position="132"/>
    </location>
</feature>
<accession>F5XI14</accession>
<dbReference type="OrthoDB" id="3818657at2"/>
<dbReference type="STRING" id="1032480.MLP_26690"/>
<dbReference type="eggNOG" id="ENOG502ZS2X">
    <property type="taxonomic scope" value="Bacteria"/>
</dbReference>
<organism evidence="2 3">
    <name type="scientific">Microlunatus phosphovorus (strain ATCC 700054 / DSM 10555 / JCM 9379 / NBRC 101784 / NCIMB 13414 / VKM Ac-1990 / NM-1)</name>
    <dbReference type="NCBI Taxonomy" id="1032480"/>
    <lineage>
        <taxon>Bacteria</taxon>
        <taxon>Bacillati</taxon>
        <taxon>Actinomycetota</taxon>
        <taxon>Actinomycetes</taxon>
        <taxon>Propionibacteriales</taxon>
        <taxon>Propionibacteriaceae</taxon>
        <taxon>Microlunatus</taxon>
    </lineage>
</organism>